<evidence type="ECO:0000313" key="1">
    <source>
        <dbReference type="EMBL" id="NJC56435.1"/>
    </source>
</evidence>
<proteinExistence type="predicted"/>
<sequence length="346" mass="38281">MLLRRPIIGKAGTIAVFGRKMLPAHGRAEREEMLSLYRRQIIDVWNSRIRMYGSAASQVLVDLIVRNDLDEIEVVSELLRGKGHVPVCFDRESSQFIYVPKEGGAIAELNTAPRVHLEMIRFRSNTVEISGEVGIDGALEPPDSAQLILKHRKSGIAVPLSLDVTRTHTGTFGIRSRFRISLDVSELQEPSTWDTFVDASWDSLTFRENFGNLKASAIDSRPVLLGNPTSAVAFFTARGNFAIDVGPTAVHLDKVHNLQPMPVGRFIVGRSEIIELNQVHSDLSRAQAHSETNGKVTHVKVVRHKNNGVSLIVPRSIAKSGRYSITLHDSADNTIEISVPEELSRS</sequence>
<dbReference type="RefSeq" id="WP_167950312.1">
    <property type="nucleotide sequence ID" value="NZ_BAAAPQ010000026.1"/>
</dbReference>
<reference evidence="1 2" key="1">
    <citation type="submission" date="2020-03" db="EMBL/GenBank/DDBJ databases">
        <title>Sequencing the genomes of 1000 actinobacteria strains.</title>
        <authorList>
            <person name="Klenk H.-P."/>
        </authorList>
    </citation>
    <scope>NUCLEOTIDE SEQUENCE [LARGE SCALE GENOMIC DNA]</scope>
    <source>
        <strain evidence="1 2">DSM 18964</strain>
    </source>
</reference>
<protein>
    <submittedName>
        <fullName evidence="1">Uncharacterized protein</fullName>
    </submittedName>
</protein>
<evidence type="ECO:0000313" key="2">
    <source>
        <dbReference type="Proteomes" id="UP000576792"/>
    </source>
</evidence>
<dbReference type="Proteomes" id="UP000576792">
    <property type="component" value="Unassembled WGS sequence"/>
</dbReference>
<name>A0A846RYC1_9MICO</name>
<comment type="caution">
    <text evidence="1">The sequence shown here is derived from an EMBL/GenBank/DDBJ whole genome shotgun (WGS) entry which is preliminary data.</text>
</comment>
<dbReference type="EMBL" id="JAATJN010000001">
    <property type="protein sequence ID" value="NJC56435.1"/>
    <property type="molecule type" value="Genomic_DNA"/>
</dbReference>
<gene>
    <name evidence="1" type="ORF">BKA07_001470</name>
</gene>
<accession>A0A846RYC1</accession>
<organism evidence="1 2">
    <name type="scientific">Brevibacterium marinum</name>
    <dbReference type="NCBI Taxonomy" id="418643"/>
    <lineage>
        <taxon>Bacteria</taxon>
        <taxon>Bacillati</taxon>
        <taxon>Actinomycetota</taxon>
        <taxon>Actinomycetes</taxon>
        <taxon>Micrococcales</taxon>
        <taxon>Brevibacteriaceae</taxon>
        <taxon>Brevibacterium</taxon>
    </lineage>
</organism>
<dbReference type="AlphaFoldDB" id="A0A846RYC1"/>
<keyword evidence="2" id="KW-1185">Reference proteome</keyword>